<proteinExistence type="predicted"/>
<gene>
    <name evidence="1" type="ORF">Ciccas_014161</name>
</gene>
<reference evidence="1 2" key="1">
    <citation type="submission" date="2024-11" db="EMBL/GenBank/DDBJ databases">
        <title>Adaptive evolution of stress response genes in parasites aligns with host niche diversity.</title>
        <authorList>
            <person name="Hahn C."/>
            <person name="Resl P."/>
        </authorList>
    </citation>
    <scope>NUCLEOTIDE SEQUENCE [LARGE SCALE GENOMIC DNA]</scope>
    <source>
        <strain evidence="1">EGGRZ-B1_66</strain>
        <tissue evidence="1">Body</tissue>
    </source>
</reference>
<comment type="caution">
    <text evidence="1">The sequence shown here is derived from an EMBL/GenBank/DDBJ whole genome shotgun (WGS) entry which is preliminary data.</text>
</comment>
<sequence>MGCEQSCILRKPQSTKGEHALSRRKGSTLENLSRKLRLSIGNESTVWSPLADNTRKESLLSPTACDDQLDSRRSSNQDCNSAILGIERPDLKNSFHEFELDVLDSTWPLIYEKALENGLSIINLALDIFPLLRYIFDSE</sequence>
<accession>A0ABD2PJJ4</accession>
<organism evidence="1 2">
    <name type="scientific">Cichlidogyrus casuarinus</name>
    <dbReference type="NCBI Taxonomy" id="1844966"/>
    <lineage>
        <taxon>Eukaryota</taxon>
        <taxon>Metazoa</taxon>
        <taxon>Spiralia</taxon>
        <taxon>Lophotrochozoa</taxon>
        <taxon>Platyhelminthes</taxon>
        <taxon>Monogenea</taxon>
        <taxon>Monopisthocotylea</taxon>
        <taxon>Dactylogyridea</taxon>
        <taxon>Ancyrocephalidae</taxon>
        <taxon>Cichlidogyrus</taxon>
    </lineage>
</organism>
<name>A0ABD2PJJ4_9PLAT</name>
<dbReference type="AlphaFoldDB" id="A0ABD2PJJ4"/>
<keyword evidence="2" id="KW-1185">Reference proteome</keyword>
<protein>
    <submittedName>
        <fullName evidence="1">Uncharacterized protein</fullName>
    </submittedName>
</protein>
<dbReference type="EMBL" id="JBJKFK010007635">
    <property type="protein sequence ID" value="KAL3307329.1"/>
    <property type="molecule type" value="Genomic_DNA"/>
</dbReference>
<evidence type="ECO:0000313" key="2">
    <source>
        <dbReference type="Proteomes" id="UP001626550"/>
    </source>
</evidence>
<dbReference type="Proteomes" id="UP001626550">
    <property type="component" value="Unassembled WGS sequence"/>
</dbReference>
<evidence type="ECO:0000313" key="1">
    <source>
        <dbReference type="EMBL" id="KAL3307329.1"/>
    </source>
</evidence>